<reference evidence="2" key="2">
    <citation type="journal article" date="2008" name="J. Bacteriol.">
        <title>The genome sequence of the streptomycin-producing microorganism Streptomyces griseus IFO 13350.</title>
        <authorList>
            <person name="Ohnishi Y."/>
            <person name="Ishikawa J."/>
            <person name="Hara H."/>
            <person name="Suzuki H."/>
            <person name="Ikenoya M."/>
            <person name="Ikeda H."/>
            <person name="Yamashita A."/>
            <person name="Hattori M."/>
            <person name="Horinouchi S."/>
        </authorList>
    </citation>
    <scope>NUCLEOTIDE SEQUENCE</scope>
    <source>
        <strain evidence="2">NBRC 13350</strain>
    </source>
</reference>
<evidence type="ECO:0000313" key="2">
    <source>
        <dbReference type="EMBL" id="BAG16882.1"/>
    </source>
</evidence>
<name>B1VLY1_STRGG</name>
<dbReference type="eggNOG" id="ENOG5031QVU">
    <property type="taxonomic scope" value="Bacteria"/>
</dbReference>
<organism evidence="2 4">
    <name type="scientific">Streptomyces griseus subsp. griseus (strain JCM 4626 / CBS 651.72 / NBRC 13350 / KCC S-0626 / ISP 5235)</name>
    <dbReference type="NCBI Taxonomy" id="455632"/>
    <lineage>
        <taxon>Bacteria</taxon>
        <taxon>Bacillati</taxon>
        <taxon>Actinomycetota</taxon>
        <taxon>Actinomycetes</taxon>
        <taxon>Kitasatosporales</taxon>
        <taxon>Streptomycetaceae</taxon>
        <taxon>Streptomyces</taxon>
    </lineage>
</organism>
<evidence type="ECO:0000313" key="4">
    <source>
        <dbReference type="Proteomes" id="UP000001685"/>
    </source>
</evidence>
<feature type="compositionally biased region" description="Pro residues" evidence="1">
    <location>
        <begin position="9"/>
        <end position="27"/>
    </location>
</feature>
<dbReference type="HOGENOM" id="CLU_1668401_0_0_11"/>
<reference evidence="4" key="1">
    <citation type="journal article" date="2008" name="J. Bacteriol.">
        <title>Genome sequence of the streptomycin-producing microorganism Streptomyces griseus IFO 13350.</title>
        <authorList>
            <person name="Ohnishi Y."/>
            <person name="Ishikawa J."/>
            <person name="Hara H."/>
            <person name="Suzuki H."/>
            <person name="Ikenoya M."/>
            <person name="Ikeda H."/>
            <person name="Yamashita A."/>
            <person name="Hattori M."/>
            <person name="Horinouchi S."/>
        </authorList>
    </citation>
    <scope>NUCLEOTIDE SEQUENCE [LARGE SCALE GENOMIC DNA]</scope>
    <source>
        <strain evidence="4">JCM 4626 / NBRC 13350</strain>
    </source>
</reference>
<dbReference type="Proteomes" id="UP000001685">
    <property type="component" value="Chromosome"/>
</dbReference>
<dbReference type="KEGG" id="sgr:SGR_53t"/>
<feature type="region of interest" description="Disordered" evidence="1">
    <location>
        <begin position="1"/>
        <end position="37"/>
    </location>
</feature>
<dbReference type="EMBL" id="AP009493">
    <property type="protein sequence ID" value="BAG23913.1"/>
    <property type="molecule type" value="Genomic_DNA"/>
</dbReference>
<accession>B1VLY1</accession>
<reference evidence="2" key="4">
    <citation type="journal article" date="2008" name="Microbiology">
        <title>Conditionally positive effect of the TetR-family transcriptional regulator AtrA on streptomycin production by Streptomyces griseus.</title>
        <authorList>
            <person name="Hirano S."/>
            <person name="Tanaka K."/>
            <person name="Ohnishi Y."/>
            <person name="Horinouchi S."/>
        </authorList>
    </citation>
    <scope>NUCLEOTIDE SEQUENCE</scope>
    <source>
        <strain evidence="2">NBRC 13350</strain>
    </source>
</reference>
<reference evidence="2" key="3">
    <citation type="journal article" date="2008" name="J. Biol. Chem.">
        <title>Phenolic lipids synthesized by type III polyketide synthase confer penicillin resistance on Streptomyces griseus.</title>
        <authorList>
            <person name="Funabashi M."/>
            <person name="Funa N."/>
            <person name="Horinouchi S."/>
        </authorList>
    </citation>
    <scope>NUCLEOTIDE SEQUENCE</scope>
    <source>
        <strain evidence="2">NBRC 13350</strain>
    </source>
</reference>
<evidence type="ECO:0000313" key="3">
    <source>
        <dbReference type="EMBL" id="BAG23913.1"/>
    </source>
</evidence>
<evidence type="ECO:0008006" key="5">
    <source>
        <dbReference type="Google" id="ProtNLM"/>
    </source>
</evidence>
<dbReference type="EMBL" id="AP009493">
    <property type="protein sequence ID" value="BAG16882.1"/>
    <property type="molecule type" value="Genomic_DNA"/>
</dbReference>
<gene>
    <name evidence="2" type="ordered locus">SGR_53t</name>
    <name evidence="3" type="ordered locus">SGR_7086t</name>
</gene>
<dbReference type="AlphaFoldDB" id="B1VLY1"/>
<dbReference type="KEGG" id="sgr:SGR_7086t"/>
<evidence type="ECO:0000256" key="1">
    <source>
        <dbReference type="SAM" id="MobiDB-lite"/>
    </source>
</evidence>
<sequence length="158" mass="17054">MAAEEHAPDYPPKTPPPPKRPVSPPRPETSLAGTARARMQVRNRRSANWSLEAAAWSPRKASGFVLGRLHEWGYREVDEAAAALTELLVLTAVADGGRRVSVHLADQKRQALIVALSHQPGLAAADTRVLPELTRLGAVSCGTDTADDGRRVWAVLDL</sequence>
<protein>
    <recommendedName>
        <fullName evidence="5">Regulatory protein</fullName>
    </recommendedName>
</protein>
<proteinExistence type="predicted"/>
<dbReference type="PATRIC" id="fig|455632.4.peg.7247"/>